<protein>
    <submittedName>
        <fullName evidence="2">Uncharacterized protein</fullName>
    </submittedName>
</protein>
<name>A0A6C0HSH1_9ZZZZ</name>
<sequence>MSFSLFGPLDKNYCVIFYIFTVISFVLMFVGILGGLFVLMKKPKLDYSTVIKAVIIYFNLILTYFIYRLLHTMCIKSL</sequence>
<evidence type="ECO:0000313" key="2">
    <source>
        <dbReference type="EMBL" id="QHT83404.1"/>
    </source>
</evidence>
<dbReference type="AlphaFoldDB" id="A0A6C0HSH1"/>
<feature type="transmembrane region" description="Helical" evidence="1">
    <location>
        <begin position="15"/>
        <end position="38"/>
    </location>
</feature>
<proteinExistence type="predicted"/>
<keyword evidence="1" id="KW-0812">Transmembrane</keyword>
<feature type="transmembrane region" description="Helical" evidence="1">
    <location>
        <begin position="50"/>
        <end position="70"/>
    </location>
</feature>
<keyword evidence="1" id="KW-1133">Transmembrane helix</keyword>
<reference evidence="2" key="1">
    <citation type="journal article" date="2020" name="Nature">
        <title>Giant virus diversity and host interactions through global metagenomics.</title>
        <authorList>
            <person name="Schulz F."/>
            <person name="Roux S."/>
            <person name="Paez-Espino D."/>
            <person name="Jungbluth S."/>
            <person name="Walsh D.A."/>
            <person name="Denef V.J."/>
            <person name="McMahon K.D."/>
            <person name="Konstantinidis K.T."/>
            <person name="Eloe-Fadrosh E.A."/>
            <person name="Kyrpides N.C."/>
            <person name="Woyke T."/>
        </authorList>
    </citation>
    <scope>NUCLEOTIDE SEQUENCE</scope>
    <source>
        <strain evidence="2">GVMAG-M-3300023184-167</strain>
    </source>
</reference>
<dbReference type="EMBL" id="MN740008">
    <property type="protein sequence ID" value="QHT83404.1"/>
    <property type="molecule type" value="Genomic_DNA"/>
</dbReference>
<keyword evidence="1" id="KW-0472">Membrane</keyword>
<organism evidence="2">
    <name type="scientific">viral metagenome</name>
    <dbReference type="NCBI Taxonomy" id="1070528"/>
    <lineage>
        <taxon>unclassified sequences</taxon>
        <taxon>metagenomes</taxon>
        <taxon>organismal metagenomes</taxon>
    </lineage>
</organism>
<evidence type="ECO:0000256" key="1">
    <source>
        <dbReference type="SAM" id="Phobius"/>
    </source>
</evidence>
<accession>A0A6C0HSH1</accession>